<dbReference type="GO" id="GO:0008168">
    <property type="term" value="F:methyltransferase activity"/>
    <property type="evidence" value="ECO:0007669"/>
    <property type="project" value="UniProtKB-KW"/>
</dbReference>
<evidence type="ECO:0000313" key="2">
    <source>
        <dbReference type="EMBL" id="MFC3227167.1"/>
    </source>
</evidence>
<keyword evidence="3" id="KW-1185">Reference proteome</keyword>
<proteinExistence type="predicted"/>
<evidence type="ECO:0000313" key="3">
    <source>
        <dbReference type="Proteomes" id="UP001595528"/>
    </source>
</evidence>
<dbReference type="CDD" id="cd02440">
    <property type="entry name" value="AdoMet_MTases"/>
    <property type="match status" value="1"/>
</dbReference>
<evidence type="ECO:0000259" key="1">
    <source>
        <dbReference type="Pfam" id="PF08241"/>
    </source>
</evidence>
<dbReference type="GO" id="GO:0032259">
    <property type="term" value="P:methylation"/>
    <property type="evidence" value="ECO:0007669"/>
    <property type="project" value="UniProtKB-KW"/>
</dbReference>
<accession>A0ABV7KXU3</accession>
<dbReference type="Gene3D" id="3.40.50.150">
    <property type="entry name" value="Vaccinia Virus protein VP39"/>
    <property type="match status" value="1"/>
</dbReference>
<dbReference type="InterPro" id="IPR029063">
    <property type="entry name" value="SAM-dependent_MTases_sf"/>
</dbReference>
<dbReference type="Pfam" id="PF08241">
    <property type="entry name" value="Methyltransf_11"/>
    <property type="match status" value="1"/>
</dbReference>
<dbReference type="EC" id="2.1.1.-" evidence="2"/>
<comment type="caution">
    <text evidence="2">The sequence shown here is derived from an EMBL/GenBank/DDBJ whole genome shotgun (WGS) entry which is preliminary data.</text>
</comment>
<name>A0ABV7KXU3_9PROT</name>
<keyword evidence="2" id="KW-0489">Methyltransferase</keyword>
<feature type="domain" description="Methyltransferase type 11" evidence="1">
    <location>
        <begin position="76"/>
        <end position="165"/>
    </location>
</feature>
<dbReference type="RefSeq" id="WP_379899328.1">
    <property type="nucleotide sequence ID" value="NZ_JBHRTR010000020.1"/>
</dbReference>
<dbReference type="Proteomes" id="UP001595528">
    <property type="component" value="Unassembled WGS sequence"/>
</dbReference>
<dbReference type="EMBL" id="JBHRTR010000020">
    <property type="protein sequence ID" value="MFC3227167.1"/>
    <property type="molecule type" value="Genomic_DNA"/>
</dbReference>
<protein>
    <submittedName>
        <fullName evidence="2">Class I SAM-dependent methyltransferase</fullName>
        <ecNumber evidence="2">2.1.1.-</ecNumber>
    </submittedName>
</protein>
<dbReference type="InterPro" id="IPR013216">
    <property type="entry name" value="Methyltransf_11"/>
</dbReference>
<sequence length="234" mass="26455">MAEVNLLRQYPRARRKLDKPRSQDPENVRLARQFGRDYFDGARETGYGGYRYDGRWVPIAKDIVDHFDLKPGMKVLDVGSAKGFLVKDLMGACPGLEVFGVDISHYGATHCEPEAEGRLGVATAERLPFADGSFDVALSINTLHNLERPRLIAALQELQRVSAPGRTYVQLDAYYNEAEREIFQGWVLTALTFLRPDQWRELFAEAGYVGDYHWTILDPDPDWTDFGDQAAPNS</sequence>
<dbReference type="SUPFAM" id="SSF53335">
    <property type="entry name" value="S-adenosyl-L-methionine-dependent methyltransferases"/>
    <property type="match status" value="1"/>
</dbReference>
<gene>
    <name evidence="2" type="ORF">ACFOGJ_08005</name>
</gene>
<reference evidence="3" key="1">
    <citation type="journal article" date="2019" name="Int. J. Syst. Evol. Microbiol.">
        <title>The Global Catalogue of Microorganisms (GCM) 10K type strain sequencing project: providing services to taxonomists for standard genome sequencing and annotation.</title>
        <authorList>
            <consortium name="The Broad Institute Genomics Platform"/>
            <consortium name="The Broad Institute Genome Sequencing Center for Infectious Disease"/>
            <person name="Wu L."/>
            <person name="Ma J."/>
        </authorList>
    </citation>
    <scope>NUCLEOTIDE SEQUENCE [LARGE SCALE GENOMIC DNA]</scope>
    <source>
        <strain evidence="3">KCTC 42964</strain>
    </source>
</reference>
<keyword evidence="2" id="KW-0808">Transferase</keyword>
<organism evidence="2 3">
    <name type="scientific">Marinibaculum pumilum</name>
    <dbReference type="NCBI Taxonomy" id="1766165"/>
    <lineage>
        <taxon>Bacteria</taxon>
        <taxon>Pseudomonadati</taxon>
        <taxon>Pseudomonadota</taxon>
        <taxon>Alphaproteobacteria</taxon>
        <taxon>Rhodospirillales</taxon>
        <taxon>Rhodospirillaceae</taxon>
        <taxon>Marinibaculum</taxon>
    </lineage>
</organism>